<dbReference type="AlphaFoldDB" id="A0A084JRA0"/>
<dbReference type="InterPro" id="IPR008928">
    <property type="entry name" value="6-hairpin_glycosidase_sf"/>
</dbReference>
<dbReference type="PANTHER" id="PTHR33886:SF8">
    <property type="entry name" value="UNSATURATED RHAMNOGALACTURONAN HYDROLASE (EUROFUNG)"/>
    <property type="match status" value="1"/>
</dbReference>
<keyword evidence="1" id="KW-0378">Hydrolase</keyword>
<evidence type="ECO:0008006" key="4">
    <source>
        <dbReference type="Google" id="ProtNLM"/>
    </source>
</evidence>
<dbReference type="Pfam" id="PF07470">
    <property type="entry name" value="Glyco_hydro_88"/>
    <property type="match status" value="1"/>
</dbReference>
<dbReference type="GO" id="GO:0016787">
    <property type="term" value="F:hydrolase activity"/>
    <property type="evidence" value="ECO:0007669"/>
    <property type="project" value="UniProtKB-KW"/>
</dbReference>
<dbReference type="OrthoDB" id="9807186at2"/>
<dbReference type="InterPro" id="IPR012341">
    <property type="entry name" value="6hp_glycosidase-like_sf"/>
</dbReference>
<keyword evidence="3" id="KW-1185">Reference proteome</keyword>
<dbReference type="STRING" id="29354.IO98_02015"/>
<organism evidence="2 3">
    <name type="scientific">Lacrimispora celerecrescens</name>
    <dbReference type="NCBI Taxonomy" id="29354"/>
    <lineage>
        <taxon>Bacteria</taxon>
        <taxon>Bacillati</taxon>
        <taxon>Bacillota</taxon>
        <taxon>Clostridia</taxon>
        <taxon>Lachnospirales</taxon>
        <taxon>Lachnospiraceae</taxon>
        <taxon>Lacrimispora</taxon>
    </lineage>
</organism>
<dbReference type="Proteomes" id="UP000028525">
    <property type="component" value="Unassembled WGS sequence"/>
</dbReference>
<evidence type="ECO:0000313" key="3">
    <source>
        <dbReference type="Proteomes" id="UP000028525"/>
    </source>
</evidence>
<gene>
    <name evidence="2" type="ORF">IO98_02015</name>
</gene>
<dbReference type="GO" id="GO:0005975">
    <property type="term" value="P:carbohydrate metabolic process"/>
    <property type="evidence" value="ECO:0007669"/>
    <property type="project" value="InterPro"/>
</dbReference>
<dbReference type="SUPFAM" id="SSF48208">
    <property type="entry name" value="Six-hairpin glycosidases"/>
    <property type="match status" value="1"/>
</dbReference>
<evidence type="ECO:0000256" key="1">
    <source>
        <dbReference type="ARBA" id="ARBA00022801"/>
    </source>
</evidence>
<dbReference type="Gene3D" id="1.50.10.10">
    <property type="match status" value="1"/>
</dbReference>
<protein>
    <recommendedName>
        <fullName evidence="4">Glycosyl hydrolase</fullName>
    </recommendedName>
</protein>
<sequence>MKYESNKVCDSSYFHQEESAYHVYGERDREVIALLANRFIGHNPQAPYQYRLDFTSGIICDTKGWYQFDFGRRFSQASVGEVCYGAGDLYSHGQTISQFQIQCFGPTVLWVNGEKVFHSLPPQEGLKSCCTLSISLEKGLNHFLLETEKTEIGFGLSLRHAQPQWQPSHFTAPLAERKGQAGFVYCPPIERETADISALIDGSFEGLPWFPGQEYERPVSSCPLSRIYGLGSQGTAAAKSSFFHGDSGKVLIKGSSSQPLKVYINGDLSLDWMEGAFEREVTLPRGMYEVILLCKKKAGLETGLTVELGDAGGILPLCTGIKGYEGKWIYTGLFDEEIPPISDLMSMDKVYAGSNGTCYWQADLPSSFVRIFAEQELYGKWTYPCGVTLYGLLKAGEYLDRPDWLEYVQEYARMTAAVYDYSIYDKSVFGYPGVNTQLCWLTELDDCGSFGSFLLEANRRCPSEEAHALADVIADFMKNRQRREQDSVFSRNDNTMWIDDMYMSIPFLCRYYQLSGKVEYLTEACRQAKLFKQYFFMPDQNLMSHIVDLEYKKINKIPWSRGNGWVVLALSELLLILPEDHPDHEAIAGFFHEMAEGILRVQDENGLWHQILDDPSTYEEASSTSMFICALSRGIRLGILSQELCRKSISSIQRAWKGMKQRVINRKGDLYGVCQGSGCSFSRSYYQQLGWRFNDPHGIGIAILAGVEKLMLDDFIQLNHISE</sequence>
<dbReference type="RefSeq" id="WP_038277468.1">
    <property type="nucleotide sequence ID" value="NZ_JPME01000003.1"/>
</dbReference>
<dbReference type="InterPro" id="IPR052043">
    <property type="entry name" value="PolySaccharide_Degr_Enz"/>
</dbReference>
<accession>A0A084JRA0</accession>
<evidence type="ECO:0000313" key="2">
    <source>
        <dbReference type="EMBL" id="KEZ91484.1"/>
    </source>
</evidence>
<name>A0A084JRA0_9FIRM</name>
<dbReference type="InterPro" id="IPR010905">
    <property type="entry name" value="Glyco_hydro_88"/>
</dbReference>
<proteinExistence type="predicted"/>
<dbReference type="PANTHER" id="PTHR33886">
    <property type="entry name" value="UNSATURATED RHAMNOGALACTURONAN HYDROLASE (EUROFUNG)"/>
    <property type="match status" value="1"/>
</dbReference>
<dbReference type="EMBL" id="JPME01000003">
    <property type="protein sequence ID" value="KEZ91484.1"/>
    <property type="molecule type" value="Genomic_DNA"/>
</dbReference>
<comment type="caution">
    <text evidence="2">The sequence shown here is derived from an EMBL/GenBank/DDBJ whole genome shotgun (WGS) entry which is preliminary data.</text>
</comment>
<reference evidence="2 3" key="1">
    <citation type="submission" date="2014-07" db="EMBL/GenBank/DDBJ databases">
        <title>Draft genome of Clostridium celerecrescens 152B isolated from sediments associated with methane hydrate from Krishna Godavari basin.</title>
        <authorList>
            <person name="Honkalas V.S."/>
            <person name="Dabir A.P."/>
            <person name="Arora P."/>
            <person name="Dhakephalkar P.K."/>
        </authorList>
    </citation>
    <scope>NUCLEOTIDE SEQUENCE [LARGE SCALE GENOMIC DNA]</scope>
    <source>
        <strain evidence="2 3">152B</strain>
    </source>
</reference>